<dbReference type="SUPFAM" id="SSF109604">
    <property type="entry name" value="HD-domain/PDEase-like"/>
    <property type="match status" value="1"/>
</dbReference>
<evidence type="ECO:0000259" key="1">
    <source>
        <dbReference type="Pfam" id="PF01966"/>
    </source>
</evidence>
<reference evidence="2 3" key="1">
    <citation type="journal article" date="2019" name="Int. J. Syst. Evol. Microbiol.">
        <title>The Global Catalogue of Microorganisms (GCM) 10K type strain sequencing project: providing services to taxonomists for standard genome sequencing and annotation.</title>
        <authorList>
            <consortium name="The Broad Institute Genomics Platform"/>
            <consortium name="The Broad Institute Genome Sequencing Center for Infectious Disease"/>
            <person name="Wu L."/>
            <person name="Ma J."/>
        </authorList>
    </citation>
    <scope>NUCLEOTIDE SEQUENCE [LARGE SCALE GENOMIC DNA]</scope>
    <source>
        <strain evidence="2 3">JCM 9383</strain>
    </source>
</reference>
<sequence length="182" mass="20011">MDLATWARELAREHLAAPLPRRWAHVQGVTAQAQRLAPLFGAEADVLTAAAALHDIGYAPALAETGFHPLDGARFLRAAGAPERLVHLVAHHSAAQIDAQLWGLATEFAEFEDERSPLRDALWWADMTVGPDGRVMTFPERMAEVRQRYGPDDPVTLALDLSMEARSAAVERTEARMRTGQL</sequence>
<dbReference type="Gene3D" id="1.10.3210.10">
    <property type="entry name" value="Hypothetical protein af1432"/>
    <property type="match status" value="1"/>
</dbReference>
<name>A0ABN3VL37_9PSEU</name>
<evidence type="ECO:0000313" key="2">
    <source>
        <dbReference type="EMBL" id="GAA2815829.1"/>
    </source>
</evidence>
<organism evidence="2 3">
    <name type="scientific">Saccharopolyspora taberi</name>
    <dbReference type="NCBI Taxonomy" id="60895"/>
    <lineage>
        <taxon>Bacteria</taxon>
        <taxon>Bacillati</taxon>
        <taxon>Actinomycetota</taxon>
        <taxon>Actinomycetes</taxon>
        <taxon>Pseudonocardiales</taxon>
        <taxon>Pseudonocardiaceae</taxon>
        <taxon>Saccharopolyspora</taxon>
    </lineage>
</organism>
<dbReference type="NCBIfam" id="TIGR00277">
    <property type="entry name" value="HDIG"/>
    <property type="match status" value="1"/>
</dbReference>
<protein>
    <submittedName>
        <fullName evidence="2">HDIG domain-containing protein</fullName>
    </submittedName>
</protein>
<dbReference type="InterPro" id="IPR006675">
    <property type="entry name" value="HDIG_dom"/>
</dbReference>
<dbReference type="InterPro" id="IPR003607">
    <property type="entry name" value="HD/PDEase_dom"/>
</dbReference>
<comment type="caution">
    <text evidence="2">The sequence shown here is derived from an EMBL/GenBank/DDBJ whole genome shotgun (WGS) entry which is preliminary data.</text>
</comment>
<dbReference type="InterPro" id="IPR006674">
    <property type="entry name" value="HD_domain"/>
</dbReference>
<keyword evidence="3" id="KW-1185">Reference proteome</keyword>
<dbReference type="CDD" id="cd00077">
    <property type="entry name" value="HDc"/>
    <property type="match status" value="1"/>
</dbReference>
<dbReference type="RefSeq" id="WP_344685315.1">
    <property type="nucleotide sequence ID" value="NZ_BAAAUX010000029.1"/>
</dbReference>
<accession>A0ABN3VL37</accession>
<dbReference type="EMBL" id="BAAAUX010000029">
    <property type="protein sequence ID" value="GAA2815829.1"/>
    <property type="molecule type" value="Genomic_DNA"/>
</dbReference>
<feature type="domain" description="HD" evidence="1">
    <location>
        <begin position="22"/>
        <end position="97"/>
    </location>
</feature>
<gene>
    <name evidence="2" type="ORF">GCM10010470_59110</name>
</gene>
<dbReference type="Proteomes" id="UP001500979">
    <property type="component" value="Unassembled WGS sequence"/>
</dbReference>
<proteinExistence type="predicted"/>
<dbReference type="Pfam" id="PF01966">
    <property type="entry name" value="HD"/>
    <property type="match status" value="1"/>
</dbReference>
<evidence type="ECO:0000313" key="3">
    <source>
        <dbReference type="Proteomes" id="UP001500979"/>
    </source>
</evidence>